<dbReference type="HAMAP" id="MF_00493">
    <property type="entry name" value="Transaldolase_2"/>
    <property type="match status" value="1"/>
</dbReference>
<dbReference type="InterPro" id="IPR001672">
    <property type="entry name" value="G6P_Isomerase"/>
</dbReference>
<accession>A0A973WLW0</accession>
<evidence type="ECO:0000256" key="4">
    <source>
        <dbReference type="ARBA" id="ARBA00008426"/>
    </source>
</evidence>
<dbReference type="GO" id="GO:0005737">
    <property type="term" value="C:cytoplasm"/>
    <property type="evidence" value="ECO:0007669"/>
    <property type="project" value="UniProtKB-SubCell"/>
</dbReference>
<evidence type="ECO:0000256" key="10">
    <source>
        <dbReference type="ARBA" id="ARBA00048810"/>
    </source>
</evidence>
<evidence type="ECO:0000256" key="11">
    <source>
        <dbReference type="HAMAP-Rule" id="MF_00493"/>
    </source>
</evidence>
<evidence type="ECO:0000256" key="2">
    <source>
        <dbReference type="ARBA" id="ARBA00004496"/>
    </source>
</evidence>
<proteinExistence type="inferred from homology"/>
<comment type="function">
    <text evidence="1 11">Transaldolase is important for the balance of metabolites in the pentose-phosphate pathway.</text>
</comment>
<keyword evidence="9 11" id="KW-0704">Schiff base</keyword>
<dbReference type="NCBIfam" id="NF007080">
    <property type="entry name" value="PRK09533.1"/>
    <property type="match status" value="1"/>
</dbReference>
<keyword evidence="12 13" id="KW-0413">Isomerase</keyword>
<dbReference type="RefSeq" id="WP_176529694.1">
    <property type="nucleotide sequence ID" value="NZ_CP088022.1"/>
</dbReference>
<dbReference type="SUPFAM" id="SSF53697">
    <property type="entry name" value="SIS domain"/>
    <property type="match status" value="1"/>
</dbReference>
<evidence type="ECO:0000256" key="3">
    <source>
        <dbReference type="ARBA" id="ARBA00004857"/>
    </source>
</evidence>
<dbReference type="InterPro" id="IPR046348">
    <property type="entry name" value="SIS_dom_sf"/>
</dbReference>
<dbReference type="NCBIfam" id="TIGR00876">
    <property type="entry name" value="tal_mycobact"/>
    <property type="match status" value="1"/>
</dbReference>
<gene>
    <name evidence="11" type="primary">tal</name>
    <name evidence="13" type="ORF">HU230_08355</name>
</gene>
<keyword evidence="12" id="KW-0324">Glycolysis</keyword>
<feature type="active site" description="Schiff-base intermediate with substrate" evidence="11">
    <location>
        <position position="140"/>
    </location>
</feature>
<evidence type="ECO:0000256" key="6">
    <source>
        <dbReference type="ARBA" id="ARBA00022490"/>
    </source>
</evidence>
<comment type="pathway">
    <text evidence="12">Carbohydrate degradation; glycolysis; D-glyceraldehyde 3-phosphate and glycerone phosphate from D-glucose: step 2/4.</text>
</comment>
<sequence>MNPVKALENHRQAVWLDFLARGFVAKGDLKRLIETDGVKGVTSNPSIFEKAIGSSDEYDGAIGKALKKGDRSVADLFEHLAVEDIQHAADVLRPVYDQSHGGDGFVSLEVSPYLAMDTKGTIAEAERLWKDVHRKNLMVKVPATPEGLPAVEYLIGEGISINITLLFSQKVYRQVAEAYLKGLEKYVAKGGDPSHVASVASFFVSRIDSAVDKQLDEKIARANDPSEKERLAALKGKVAIANAKLAYQDYKRLFSGPRWDKLTAKGAKPQRLLWASTGTKNKDYSDVLYVEELIGPDTVNTVPPATLDAFRDHGKVRDSLEENVEDARHVLEELEKSGISLDAITEELVKDGVKLFADAADKLYGAVAHKRATSLGGGIDHQKLALGAGIEKAVEKSTEEWRASAKIRRLWHKDKSVWTGDDEDKWLGWLTSAATADVADYEDFAKRVKGQNFTDAVVLGMGGSSLGPEVLAQTFPHKSGFPRLHVLDSTDPAQVRAMEEYVDIAKTLFIVSSKSGGTTEPNVMKDYFFDRVAKAIGKDKAGHRFIAVTDPGSSLQKVAIKQGFARIFYGDPAIGGRYSVLSPFGLVPAAAAGIDVRSLLGHTLAMVRSCGADVPPQENPGVQLGLAMGIAGLEGRDKVTIFASPEIADFGAWAEQLIAESTGKDGKGLIPIEGETIGDAAVYGNDRFFVDLRTEGEHDAAHEAKLAALEAAGHPVVRIVMKSIDHIGQEFFRFEIATAVAGAILGINPFNQPDVEAAKIKTRELTAAFEKTGSLPAEQPVVSADGVELYTDVQNAEELRKAGANGDLNSWIKAHLSRSARGDYVALLAYIERDGDTIDAMQAMRLKVRDAKHLATCAEFGPRFLHSTGQAYKGGPDSGVFLQVTTDDSKDLPVPGQKASFGVIKAAQARGDFDVLTERGRRALRVHLKGDLTSGLAALDAAISAALN</sequence>
<keyword evidence="7 11" id="KW-0808">Transferase</keyword>
<dbReference type="InterPro" id="IPR018225">
    <property type="entry name" value="Transaldolase_AS"/>
</dbReference>
<organism evidence="13">
    <name type="scientific">Bradyrhizobium quebecense</name>
    <dbReference type="NCBI Taxonomy" id="2748629"/>
    <lineage>
        <taxon>Bacteria</taxon>
        <taxon>Pseudomonadati</taxon>
        <taxon>Pseudomonadota</taxon>
        <taxon>Alphaproteobacteria</taxon>
        <taxon>Hyphomicrobiales</taxon>
        <taxon>Nitrobacteraceae</taxon>
        <taxon>Bradyrhizobium</taxon>
    </lineage>
</organism>
<dbReference type="GO" id="GO:0004801">
    <property type="term" value="F:transaldolase activity"/>
    <property type="evidence" value="ECO:0007669"/>
    <property type="project" value="UniProtKB-UniRule"/>
</dbReference>
<evidence type="ECO:0000256" key="5">
    <source>
        <dbReference type="ARBA" id="ARBA00013151"/>
    </source>
</evidence>
<reference evidence="13" key="1">
    <citation type="submission" date="2020-06" db="EMBL/GenBank/DDBJ databases">
        <title>Whole Genome Sequence of Bradyrhizobium sp. Strain 66S1MB.</title>
        <authorList>
            <person name="Bromfield E."/>
            <person name="Cloutier S."/>
        </authorList>
    </citation>
    <scope>NUCLEOTIDE SEQUENCE</scope>
    <source>
        <strain evidence="13">66S1MB</strain>
    </source>
</reference>
<dbReference type="SUPFAM" id="SSF51569">
    <property type="entry name" value="Aldolase"/>
    <property type="match status" value="1"/>
</dbReference>
<dbReference type="Gene3D" id="3.40.50.10490">
    <property type="entry name" value="Glucose-6-phosphate isomerase like protein, domain 1"/>
    <property type="match status" value="3"/>
</dbReference>
<dbReference type="Pfam" id="PF00342">
    <property type="entry name" value="PGI"/>
    <property type="match status" value="1"/>
</dbReference>
<dbReference type="GO" id="GO:0006096">
    <property type="term" value="P:glycolytic process"/>
    <property type="evidence" value="ECO:0007669"/>
    <property type="project" value="UniProtKB-KW"/>
</dbReference>
<dbReference type="EMBL" id="JABWSX010000001">
    <property type="protein sequence ID" value="NVL05726.1"/>
    <property type="molecule type" value="Genomic_DNA"/>
</dbReference>
<dbReference type="PROSITE" id="PS01054">
    <property type="entry name" value="TRANSALDOLASE_1"/>
    <property type="match status" value="1"/>
</dbReference>
<dbReference type="PANTHER" id="PTHR10683:SF31">
    <property type="entry name" value="TRANSALDOLASE"/>
    <property type="match status" value="1"/>
</dbReference>
<dbReference type="GO" id="GO:0004347">
    <property type="term" value="F:glucose-6-phosphate isomerase activity"/>
    <property type="evidence" value="ECO:0007669"/>
    <property type="project" value="UniProtKB-EC"/>
</dbReference>
<dbReference type="InterPro" id="IPR004732">
    <property type="entry name" value="Transaldolase_2"/>
</dbReference>
<dbReference type="AlphaFoldDB" id="A0A973WLW0"/>
<comment type="catalytic activity">
    <reaction evidence="10 11">
        <text>D-sedoheptulose 7-phosphate + D-glyceraldehyde 3-phosphate = D-erythrose 4-phosphate + beta-D-fructose 6-phosphate</text>
        <dbReference type="Rhea" id="RHEA:17053"/>
        <dbReference type="ChEBI" id="CHEBI:16897"/>
        <dbReference type="ChEBI" id="CHEBI:57483"/>
        <dbReference type="ChEBI" id="CHEBI:57634"/>
        <dbReference type="ChEBI" id="CHEBI:59776"/>
        <dbReference type="EC" id="2.2.1.2"/>
    </reaction>
</comment>
<evidence type="ECO:0000256" key="9">
    <source>
        <dbReference type="ARBA" id="ARBA00023270"/>
    </source>
</evidence>
<dbReference type="GO" id="GO:0006098">
    <property type="term" value="P:pentose-phosphate shunt"/>
    <property type="evidence" value="ECO:0007669"/>
    <property type="project" value="UniProtKB-UniRule"/>
</dbReference>
<evidence type="ECO:0000256" key="8">
    <source>
        <dbReference type="ARBA" id="ARBA00023126"/>
    </source>
</evidence>
<evidence type="ECO:0000313" key="13">
    <source>
        <dbReference type="EMBL" id="NVL05726.1"/>
    </source>
</evidence>
<dbReference type="GO" id="GO:0006094">
    <property type="term" value="P:gluconeogenesis"/>
    <property type="evidence" value="ECO:0007669"/>
    <property type="project" value="UniProtKB-KW"/>
</dbReference>
<dbReference type="PROSITE" id="PS51463">
    <property type="entry name" value="P_GLUCOSE_ISOMERASE_3"/>
    <property type="match status" value="1"/>
</dbReference>
<comment type="similarity">
    <text evidence="12">Belongs to the GPI family.</text>
</comment>
<name>A0A973WLW0_9BRAD</name>
<comment type="catalytic activity">
    <reaction evidence="12">
        <text>alpha-D-glucose 6-phosphate = beta-D-fructose 6-phosphate</text>
        <dbReference type="Rhea" id="RHEA:11816"/>
        <dbReference type="ChEBI" id="CHEBI:57634"/>
        <dbReference type="ChEBI" id="CHEBI:58225"/>
        <dbReference type="EC" id="5.3.1.9"/>
    </reaction>
</comment>
<evidence type="ECO:0000256" key="7">
    <source>
        <dbReference type="ARBA" id="ARBA00022679"/>
    </source>
</evidence>
<dbReference type="GO" id="GO:0097367">
    <property type="term" value="F:carbohydrate derivative binding"/>
    <property type="evidence" value="ECO:0007669"/>
    <property type="project" value="InterPro"/>
</dbReference>
<dbReference type="CDD" id="cd05015">
    <property type="entry name" value="SIS_PGI_1"/>
    <property type="match status" value="1"/>
</dbReference>
<evidence type="ECO:0000256" key="12">
    <source>
        <dbReference type="RuleBase" id="RU000612"/>
    </source>
</evidence>
<dbReference type="CDD" id="cd00955">
    <property type="entry name" value="Transaldolase_like"/>
    <property type="match status" value="1"/>
</dbReference>
<dbReference type="InterPro" id="IPR035476">
    <property type="entry name" value="SIS_PGI_1"/>
</dbReference>
<dbReference type="EC" id="2.2.1.2" evidence="5 11"/>
<keyword evidence="6 11" id="KW-0963">Cytoplasm</keyword>
<comment type="caution">
    <text evidence="13">The sequence shown here is derived from an EMBL/GenBank/DDBJ whole genome shotgun (WGS) entry which is preliminary data.</text>
</comment>
<dbReference type="PANTHER" id="PTHR10683">
    <property type="entry name" value="TRANSALDOLASE"/>
    <property type="match status" value="1"/>
</dbReference>
<dbReference type="NCBIfam" id="NF002881">
    <property type="entry name" value="PRK03343.1"/>
    <property type="match status" value="1"/>
</dbReference>
<comment type="subcellular location">
    <subcellularLocation>
        <location evidence="2 11">Cytoplasm</location>
    </subcellularLocation>
</comment>
<protein>
    <recommendedName>
        <fullName evidence="5 11">Transaldolase</fullName>
        <ecNumber evidence="5 11">2.2.1.2</ecNumber>
    </recommendedName>
</protein>
<comment type="pathway">
    <text evidence="3 11">Carbohydrate degradation; pentose phosphate pathway; D-glyceraldehyde 3-phosphate and beta-D-fructose 6-phosphate from D-ribose 5-phosphate and D-xylulose 5-phosphate (non-oxidative stage): step 2/3.</text>
</comment>
<dbReference type="PROSITE" id="PS00958">
    <property type="entry name" value="TRANSALDOLASE_2"/>
    <property type="match status" value="1"/>
</dbReference>
<keyword evidence="8 11" id="KW-0570">Pentose shunt</keyword>
<dbReference type="Pfam" id="PF00923">
    <property type="entry name" value="TAL_FSA"/>
    <property type="match status" value="1"/>
</dbReference>
<dbReference type="InterPro" id="IPR001585">
    <property type="entry name" value="TAL/FSA"/>
</dbReference>
<keyword evidence="12" id="KW-0312">Gluconeogenesis</keyword>
<dbReference type="InterPro" id="IPR013785">
    <property type="entry name" value="Aldolase_TIM"/>
</dbReference>
<dbReference type="PRINTS" id="PR00662">
    <property type="entry name" value="G6PISOMERASE"/>
</dbReference>
<evidence type="ECO:0000256" key="1">
    <source>
        <dbReference type="ARBA" id="ARBA00003518"/>
    </source>
</evidence>
<comment type="similarity">
    <text evidence="4 11">Belongs to the transaldolase family. Type 2 subfamily.</text>
</comment>
<dbReference type="Gene3D" id="3.20.20.70">
    <property type="entry name" value="Aldolase class I"/>
    <property type="match status" value="1"/>
</dbReference>